<keyword evidence="6 8" id="KW-1133">Transmembrane helix</keyword>
<feature type="transmembrane region" description="Helical" evidence="8">
    <location>
        <begin position="200"/>
        <end position="219"/>
    </location>
</feature>
<sequence>MKIYIFYLYSIILIGLVLRFYNLVAVSLWHDEAFSALLIKYPWGEMMHRIAADVHPPFYYIILRFWNYIFGSSLFSLRFFSLFFGMLTVWILYVFIKKAFNSERLALIASLLVAINPFQIQFSQEARMYTLGAFLVILSSWLLLKAFEKKTYISWAIYGVVAGLALLTHYFLMFSVAAQGAFVLIWLFKKDWRQMYLIEAIKKMIVGFGVSVLVFLPYLPTFIRQFSQVQDSYWIPKMTPVSIPATLWKMISGWGYLVGSNFLWGFALVFVILFSIVLFKKSIGGQSKWFVIVSFVVPFLLAIALSFKRSLYLDRYFIFAGIFYIVIWAMLLDILIIKWKKIAYVLLIGMIISSGFFYLNNWAKTRVSDRPGMAGASLYINNNYESGQKILIGSTFVYFTFEYYNETGIRPLLISPGTYDINQMFHFSGNALLNNSDLVPKLQNKVSAGDSVWVLWTTGFGAVKPTVPENWQQTDEQWFDDVRDRGWIVITLYQIN</sequence>
<protein>
    <recommendedName>
        <fullName evidence="9">Glycosyltransferase RgtA/B/C/D-like domain-containing protein</fullName>
    </recommendedName>
</protein>
<feature type="transmembrane region" description="Helical" evidence="8">
    <location>
        <begin position="6"/>
        <end position="29"/>
    </location>
</feature>
<feature type="transmembrane region" description="Helical" evidence="8">
    <location>
        <begin position="289"/>
        <end position="307"/>
    </location>
</feature>
<evidence type="ECO:0000313" key="11">
    <source>
        <dbReference type="Proteomes" id="UP000231450"/>
    </source>
</evidence>
<keyword evidence="7 8" id="KW-0472">Membrane</keyword>
<dbReference type="EMBL" id="PFDW01000047">
    <property type="protein sequence ID" value="PJE58158.1"/>
    <property type="molecule type" value="Genomic_DNA"/>
</dbReference>
<keyword evidence="2" id="KW-1003">Cell membrane</keyword>
<proteinExistence type="predicted"/>
<reference evidence="11" key="1">
    <citation type="submission" date="2017-09" db="EMBL/GenBank/DDBJ databases">
        <title>Depth-based differentiation of microbial function through sediment-hosted aquifers and enrichment of novel symbionts in the deep terrestrial subsurface.</title>
        <authorList>
            <person name="Probst A.J."/>
            <person name="Ladd B."/>
            <person name="Jarett J.K."/>
            <person name="Geller-Mcgrath D.E."/>
            <person name="Sieber C.M.K."/>
            <person name="Emerson J.B."/>
            <person name="Anantharaman K."/>
            <person name="Thomas B.C."/>
            <person name="Malmstrom R."/>
            <person name="Stieglmeier M."/>
            <person name="Klingl A."/>
            <person name="Woyke T."/>
            <person name="Ryan C.M."/>
            <person name="Banfield J.F."/>
        </authorList>
    </citation>
    <scope>NUCLEOTIDE SEQUENCE [LARGE SCALE GENOMIC DNA]</scope>
</reference>
<dbReference type="InterPro" id="IPR050297">
    <property type="entry name" value="LipidA_mod_glycosyltrf_83"/>
</dbReference>
<evidence type="ECO:0000313" key="10">
    <source>
        <dbReference type="EMBL" id="PJE58158.1"/>
    </source>
</evidence>
<comment type="subcellular location">
    <subcellularLocation>
        <location evidence="1">Cell membrane</location>
        <topology evidence="1">Multi-pass membrane protein</topology>
    </subcellularLocation>
</comment>
<evidence type="ECO:0000256" key="7">
    <source>
        <dbReference type="ARBA" id="ARBA00023136"/>
    </source>
</evidence>
<keyword evidence="4" id="KW-0808">Transferase</keyword>
<feature type="transmembrane region" description="Helical" evidence="8">
    <location>
        <begin position="342"/>
        <end position="360"/>
    </location>
</feature>
<name>A0A2M8KE11_9BACT</name>
<organism evidence="10 11">
    <name type="scientific">Candidatus Portnoybacteria bacterium CG10_big_fil_rev_8_21_14_0_10_36_7</name>
    <dbReference type="NCBI Taxonomy" id="1974812"/>
    <lineage>
        <taxon>Bacteria</taxon>
        <taxon>Candidatus Portnoyibacteriota</taxon>
    </lineage>
</organism>
<dbReference type="GO" id="GO:0005886">
    <property type="term" value="C:plasma membrane"/>
    <property type="evidence" value="ECO:0007669"/>
    <property type="project" value="UniProtKB-SubCell"/>
</dbReference>
<dbReference type="GO" id="GO:0016763">
    <property type="term" value="F:pentosyltransferase activity"/>
    <property type="evidence" value="ECO:0007669"/>
    <property type="project" value="TreeGrafter"/>
</dbReference>
<dbReference type="Proteomes" id="UP000231450">
    <property type="component" value="Unassembled WGS sequence"/>
</dbReference>
<evidence type="ECO:0000256" key="4">
    <source>
        <dbReference type="ARBA" id="ARBA00022679"/>
    </source>
</evidence>
<evidence type="ECO:0000256" key="1">
    <source>
        <dbReference type="ARBA" id="ARBA00004651"/>
    </source>
</evidence>
<feature type="transmembrane region" description="Helical" evidence="8">
    <location>
        <begin position="75"/>
        <end position="96"/>
    </location>
</feature>
<evidence type="ECO:0000256" key="6">
    <source>
        <dbReference type="ARBA" id="ARBA00022989"/>
    </source>
</evidence>
<dbReference type="AlphaFoldDB" id="A0A2M8KE11"/>
<evidence type="ECO:0000256" key="2">
    <source>
        <dbReference type="ARBA" id="ARBA00022475"/>
    </source>
</evidence>
<gene>
    <name evidence="10" type="ORF">COU81_02200</name>
</gene>
<dbReference type="PANTHER" id="PTHR33908:SF11">
    <property type="entry name" value="MEMBRANE PROTEIN"/>
    <property type="match status" value="1"/>
</dbReference>
<dbReference type="PANTHER" id="PTHR33908">
    <property type="entry name" value="MANNOSYLTRANSFERASE YKCB-RELATED"/>
    <property type="match status" value="1"/>
</dbReference>
<dbReference type="InterPro" id="IPR038731">
    <property type="entry name" value="RgtA/B/C-like"/>
</dbReference>
<feature type="transmembrane region" description="Helical" evidence="8">
    <location>
        <begin position="128"/>
        <end position="144"/>
    </location>
</feature>
<evidence type="ECO:0000256" key="8">
    <source>
        <dbReference type="SAM" id="Phobius"/>
    </source>
</evidence>
<accession>A0A2M8KE11</accession>
<feature type="domain" description="Glycosyltransferase RgtA/B/C/D-like" evidence="9">
    <location>
        <begin position="55"/>
        <end position="218"/>
    </location>
</feature>
<feature type="transmembrane region" description="Helical" evidence="8">
    <location>
        <begin position="156"/>
        <end position="188"/>
    </location>
</feature>
<dbReference type="Pfam" id="PF13231">
    <property type="entry name" value="PMT_2"/>
    <property type="match status" value="1"/>
</dbReference>
<evidence type="ECO:0000256" key="5">
    <source>
        <dbReference type="ARBA" id="ARBA00022692"/>
    </source>
</evidence>
<keyword evidence="3" id="KW-0328">Glycosyltransferase</keyword>
<comment type="caution">
    <text evidence="10">The sequence shown here is derived from an EMBL/GenBank/DDBJ whole genome shotgun (WGS) entry which is preliminary data.</text>
</comment>
<feature type="transmembrane region" description="Helical" evidence="8">
    <location>
        <begin position="105"/>
        <end position="122"/>
    </location>
</feature>
<feature type="transmembrane region" description="Helical" evidence="8">
    <location>
        <begin position="316"/>
        <end position="336"/>
    </location>
</feature>
<feature type="transmembrane region" description="Helical" evidence="8">
    <location>
        <begin position="254"/>
        <end position="277"/>
    </location>
</feature>
<keyword evidence="5 8" id="KW-0812">Transmembrane</keyword>
<evidence type="ECO:0000256" key="3">
    <source>
        <dbReference type="ARBA" id="ARBA00022676"/>
    </source>
</evidence>
<evidence type="ECO:0000259" key="9">
    <source>
        <dbReference type="Pfam" id="PF13231"/>
    </source>
</evidence>
<dbReference type="GO" id="GO:0009103">
    <property type="term" value="P:lipopolysaccharide biosynthetic process"/>
    <property type="evidence" value="ECO:0007669"/>
    <property type="project" value="UniProtKB-ARBA"/>
</dbReference>